<evidence type="ECO:0000313" key="4">
    <source>
        <dbReference type="EMBL" id="QSQ11867.1"/>
    </source>
</evidence>
<evidence type="ECO:0000313" key="5">
    <source>
        <dbReference type="Proteomes" id="UP000663090"/>
    </source>
</evidence>
<dbReference type="SMART" id="SM00191">
    <property type="entry name" value="Int_alpha"/>
    <property type="match status" value="2"/>
</dbReference>
<evidence type="ECO:0000256" key="1">
    <source>
        <dbReference type="ARBA" id="ARBA00022729"/>
    </source>
</evidence>
<reference evidence="4 5" key="1">
    <citation type="submission" date="2021-02" db="EMBL/GenBank/DDBJ databases">
        <title>De Novo genome assembly of isolated myxobacteria.</title>
        <authorList>
            <person name="Stevens D.C."/>
        </authorList>
    </citation>
    <scope>NUCLEOTIDE SEQUENCE [LARGE SCALE GENOMIC DNA]</scope>
    <source>
        <strain evidence="4 5">SCHIC003</strain>
    </source>
</reference>
<keyword evidence="3" id="KW-0325">Glycoprotein</keyword>
<dbReference type="SUPFAM" id="SSF69318">
    <property type="entry name" value="Integrin alpha N-terminal domain"/>
    <property type="match status" value="1"/>
</dbReference>
<dbReference type="Pfam" id="PF01839">
    <property type="entry name" value="FG-GAP"/>
    <property type="match status" value="2"/>
</dbReference>
<dbReference type="InterPro" id="IPR013519">
    <property type="entry name" value="Int_alpha_beta-p"/>
</dbReference>
<dbReference type="InterPro" id="IPR013517">
    <property type="entry name" value="FG-GAP"/>
</dbReference>
<dbReference type="InterPro" id="IPR001695">
    <property type="entry name" value="Lysyl_oxidase"/>
</dbReference>
<dbReference type="PANTHER" id="PTHR46580">
    <property type="entry name" value="SENSOR KINASE-RELATED"/>
    <property type="match status" value="1"/>
</dbReference>
<name>A0ABX7MZI7_9BACT</name>
<gene>
    <name evidence="4" type="ORF">JY572_26185</name>
</gene>
<organism evidence="4 5">
    <name type="scientific">Myxococcus landrumensis</name>
    <dbReference type="NCBI Taxonomy" id="2813577"/>
    <lineage>
        <taxon>Bacteria</taxon>
        <taxon>Pseudomonadati</taxon>
        <taxon>Myxococcota</taxon>
        <taxon>Myxococcia</taxon>
        <taxon>Myxococcales</taxon>
        <taxon>Cystobacterineae</taxon>
        <taxon>Myxococcaceae</taxon>
        <taxon>Myxococcus</taxon>
    </lineage>
</organism>
<keyword evidence="5" id="KW-1185">Reference proteome</keyword>
<dbReference type="PRINTS" id="PR00074">
    <property type="entry name" value="LYSYLOXIDASE"/>
</dbReference>
<proteinExistence type="predicted"/>
<keyword evidence="1" id="KW-0732">Signal</keyword>
<sequence length="652" mass="70258">MRSWWMPLAVIGAVWVGSGCKEDVPPPKPGPLLSQTPLWQVKVDPSRTNECFGTSVALADFNGDGREDLAVGTEPCQRLMTITDHPGRVSLFVGQESFFSTQEISSVMSWESTSPWVSGSELAVEAGDVNGDRYADLLVRSRFGVSVFLGQENLEAMLAQPSYRVPGKDRFQFRSDDTLLIDLNGDGFDDLVVSRTNAQHFFLATPGAAEGLFTLVLTRPGYHSAMSAGDLNGDGAGDVLLSLEDEQRAYFLGCKAGAAFACDGPISASPWRMEPLALANSFLSDLNEDGHREVFVRASNGSLQLHLSQADGTPSATPIWSTLGDAAFPFVGLGITSLGDVDGDGHRQDFVVGAAGRLYFFSPGAGLSQDLRPVWSWPEGNAIPNGYEVYRRYSVVAPGDLDGDGFDDLVVANTSLGDILDAPVGEVAIYSGGKVPEARGEPPHLPAPKACGLALDPVNGKPDLTVDEDVLKRTAHVVWRSFEEKSCEVQEQCVGAAGRRKLLRFSTSIQNLGTKAAALPPIEENPDLYVLDECHGHYHLTNFAAYELRDASGKTVLSGRKQGFFLIDLQSFCTDGAPRGQVFESMGISPGWADIYTLDVPCQWVDITDLPDGNYTFQVSVDTRDIVDEGTVHPNTVGFPVRLEGDTVTVLP</sequence>
<dbReference type="EMBL" id="CP071091">
    <property type="protein sequence ID" value="QSQ11867.1"/>
    <property type="molecule type" value="Genomic_DNA"/>
</dbReference>
<dbReference type="PROSITE" id="PS51257">
    <property type="entry name" value="PROKAR_LIPOPROTEIN"/>
    <property type="match status" value="1"/>
</dbReference>
<evidence type="ECO:0000256" key="2">
    <source>
        <dbReference type="ARBA" id="ARBA00022737"/>
    </source>
</evidence>
<dbReference type="Proteomes" id="UP000663090">
    <property type="component" value="Chromosome"/>
</dbReference>
<protein>
    <submittedName>
        <fullName evidence="4">FG-GAP repeat protein</fullName>
    </submittedName>
</protein>
<dbReference type="Gene3D" id="2.130.10.130">
    <property type="entry name" value="Integrin alpha, N-terminal"/>
    <property type="match status" value="2"/>
</dbReference>
<dbReference type="PANTHER" id="PTHR46580:SF4">
    <property type="entry name" value="ATP_GTP-BINDING PROTEIN"/>
    <property type="match status" value="1"/>
</dbReference>
<dbReference type="Pfam" id="PF13517">
    <property type="entry name" value="FG-GAP_3"/>
    <property type="match status" value="2"/>
</dbReference>
<dbReference type="RefSeq" id="WP_206713606.1">
    <property type="nucleotide sequence ID" value="NZ_CP071091.1"/>
</dbReference>
<evidence type="ECO:0000256" key="3">
    <source>
        <dbReference type="ARBA" id="ARBA00023180"/>
    </source>
</evidence>
<dbReference type="Pfam" id="PF01186">
    <property type="entry name" value="Lysyl_oxidase"/>
    <property type="match status" value="1"/>
</dbReference>
<accession>A0ABX7MZI7</accession>
<keyword evidence="2" id="KW-0677">Repeat</keyword>
<dbReference type="InterPro" id="IPR028994">
    <property type="entry name" value="Integrin_alpha_N"/>
</dbReference>